<dbReference type="EMBL" id="CACTIH010000005">
    <property type="protein sequence ID" value="CAA2933645.1"/>
    <property type="molecule type" value="Genomic_DNA"/>
</dbReference>
<protein>
    <submittedName>
        <fullName evidence="1">Uncharacterized protein</fullName>
    </submittedName>
</protein>
<dbReference type="PANTHER" id="PTHR35693">
    <property type="entry name" value="EXPRESSED PROTEIN"/>
    <property type="match status" value="1"/>
</dbReference>
<comment type="caution">
    <text evidence="1">The sequence shown here is derived from an EMBL/GenBank/DDBJ whole genome shotgun (WGS) entry which is preliminary data.</text>
</comment>
<organism evidence="1 2">
    <name type="scientific">Olea europaea subsp. europaea</name>
    <dbReference type="NCBI Taxonomy" id="158383"/>
    <lineage>
        <taxon>Eukaryota</taxon>
        <taxon>Viridiplantae</taxon>
        <taxon>Streptophyta</taxon>
        <taxon>Embryophyta</taxon>
        <taxon>Tracheophyta</taxon>
        <taxon>Spermatophyta</taxon>
        <taxon>Magnoliopsida</taxon>
        <taxon>eudicotyledons</taxon>
        <taxon>Gunneridae</taxon>
        <taxon>Pentapetalae</taxon>
        <taxon>asterids</taxon>
        <taxon>lamiids</taxon>
        <taxon>Lamiales</taxon>
        <taxon>Oleaceae</taxon>
        <taxon>Oleeae</taxon>
        <taxon>Olea</taxon>
    </lineage>
</organism>
<gene>
    <name evidence="1" type="ORF">OLEA9_A005708</name>
</gene>
<dbReference type="Proteomes" id="UP000594638">
    <property type="component" value="Unassembled WGS sequence"/>
</dbReference>
<keyword evidence="2" id="KW-1185">Reference proteome</keyword>
<evidence type="ECO:0000313" key="1">
    <source>
        <dbReference type="EMBL" id="CAA2933645.1"/>
    </source>
</evidence>
<dbReference type="PANTHER" id="PTHR35693:SF1">
    <property type="entry name" value="EXPRESSED PROTEIN"/>
    <property type="match status" value="1"/>
</dbReference>
<accession>A0A8S0P7L4</accession>
<name>A0A8S0P7L4_OLEEU</name>
<reference evidence="1 2" key="1">
    <citation type="submission" date="2019-12" db="EMBL/GenBank/DDBJ databases">
        <authorList>
            <person name="Alioto T."/>
            <person name="Alioto T."/>
            <person name="Gomez Garrido J."/>
        </authorList>
    </citation>
    <scope>NUCLEOTIDE SEQUENCE [LARGE SCALE GENOMIC DNA]</scope>
</reference>
<dbReference type="Gramene" id="OE9A005708T1">
    <property type="protein sequence ID" value="OE9A005708C1"/>
    <property type="gene ID" value="OE9A005708"/>
</dbReference>
<proteinExistence type="predicted"/>
<dbReference type="OrthoDB" id="543108at2759"/>
<dbReference type="AlphaFoldDB" id="A0A8S0P7L4"/>
<sequence length="202" mass="23466">MKLRAKRLAHMLSSLTFNKEDDNNPNLIKLDTNYYCYLRITTVNRNLFTSSCHDPPSEHLRAPPTTFPRAENKLKPISLPEDVYISKFFQNHPDSKHEDPTKISGFDPPPACVFGWRVLQLKEQGVSEEEAMAVADDYICYGWNIGLKEKPKRKHIAIKEIQAEERKFVRDRFHDPRILEIAQKLKEERAAFLQDRRGPGGF</sequence>
<evidence type="ECO:0000313" key="2">
    <source>
        <dbReference type="Proteomes" id="UP000594638"/>
    </source>
</evidence>